<dbReference type="PANTHER" id="PTHR33926">
    <property type="entry name" value="PROTEIN TIC 22, CHLOROPLASTIC"/>
    <property type="match status" value="1"/>
</dbReference>
<protein>
    <submittedName>
        <fullName evidence="4">Protein TIC 22 chloroplastic-like</fullName>
    </submittedName>
</protein>
<sequence length="39" mass="4359">MLKVEGIAFRFLPDPVQIKNALELRAANKEGFDGVPVFQ</sequence>
<dbReference type="Proteomes" id="UP000265520">
    <property type="component" value="Unassembled WGS sequence"/>
</dbReference>
<gene>
    <name evidence="4" type="ORF">A2U01_0032948</name>
</gene>
<keyword evidence="3" id="KW-0934">Plastid</keyword>
<keyword evidence="5" id="KW-1185">Reference proteome</keyword>
<organism evidence="4 5">
    <name type="scientific">Trifolium medium</name>
    <dbReference type="NCBI Taxonomy" id="97028"/>
    <lineage>
        <taxon>Eukaryota</taxon>
        <taxon>Viridiplantae</taxon>
        <taxon>Streptophyta</taxon>
        <taxon>Embryophyta</taxon>
        <taxon>Tracheophyta</taxon>
        <taxon>Spermatophyta</taxon>
        <taxon>Magnoliopsida</taxon>
        <taxon>eudicotyledons</taxon>
        <taxon>Gunneridae</taxon>
        <taxon>Pentapetalae</taxon>
        <taxon>rosids</taxon>
        <taxon>fabids</taxon>
        <taxon>Fabales</taxon>
        <taxon>Fabaceae</taxon>
        <taxon>Papilionoideae</taxon>
        <taxon>50 kb inversion clade</taxon>
        <taxon>NPAAA clade</taxon>
        <taxon>Hologalegina</taxon>
        <taxon>IRL clade</taxon>
        <taxon>Trifolieae</taxon>
        <taxon>Trifolium</taxon>
    </lineage>
</organism>
<reference evidence="4 5" key="1">
    <citation type="journal article" date="2018" name="Front. Plant Sci.">
        <title>Red Clover (Trifolium pratense) and Zigzag Clover (T. medium) - A Picture of Genomic Similarities and Differences.</title>
        <authorList>
            <person name="Dluhosova J."/>
            <person name="Istvanek J."/>
            <person name="Nedelnik J."/>
            <person name="Repkova J."/>
        </authorList>
    </citation>
    <scope>NUCLEOTIDE SEQUENCE [LARGE SCALE GENOMIC DNA]</scope>
    <source>
        <strain evidence="5">cv. 10/8</strain>
        <tissue evidence="4">Leaf</tissue>
    </source>
</reference>
<name>A0A392PKM4_9FABA</name>
<evidence type="ECO:0000313" key="5">
    <source>
        <dbReference type="Proteomes" id="UP000265520"/>
    </source>
</evidence>
<dbReference type="EMBL" id="LXQA010081723">
    <property type="protein sequence ID" value="MCI11846.1"/>
    <property type="molecule type" value="Genomic_DNA"/>
</dbReference>
<evidence type="ECO:0000256" key="2">
    <source>
        <dbReference type="ARBA" id="ARBA00022528"/>
    </source>
</evidence>
<evidence type="ECO:0000313" key="4">
    <source>
        <dbReference type="EMBL" id="MCI11846.1"/>
    </source>
</evidence>
<feature type="non-terminal residue" evidence="4">
    <location>
        <position position="39"/>
    </location>
</feature>
<keyword evidence="2" id="KW-0150">Chloroplast</keyword>
<dbReference type="GO" id="GO:0009507">
    <property type="term" value="C:chloroplast"/>
    <property type="evidence" value="ECO:0007669"/>
    <property type="project" value="UniProtKB-SubCell"/>
</dbReference>
<comment type="subcellular location">
    <subcellularLocation>
        <location evidence="1">Plastid</location>
        <location evidence="1">Chloroplast</location>
    </subcellularLocation>
</comment>
<comment type="caution">
    <text evidence="4">The sequence shown here is derived from an EMBL/GenBank/DDBJ whole genome shotgun (WGS) entry which is preliminary data.</text>
</comment>
<dbReference type="GO" id="GO:0015031">
    <property type="term" value="P:protein transport"/>
    <property type="evidence" value="ECO:0007669"/>
    <property type="project" value="InterPro"/>
</dbReference>
<dbReference type="PANTHER" id="PTHR33926:SF4">
    <property type="entry name" value="PROTEIN TIC 22, CHLOROPLASTIC"/>
    <property type="match status" value="1"/>
</dbReference>
<accession>A0A392PKM4</accession>
<dbReference type="InterPro" id="IPR007378">
    <property type="entry name" value="Tic22-like"/>
</dbReference>
<dbReference type="Pfam" id="PF04278">
    <property type="entry name" value="Tic22"/>
    <property type="match status" value="1"/>
</dbReference>
<evidence type="ECO:0000256" key="3">
    <source>
        <dbReference type="ARBA" id="ARBA00022640"/>
    </source>
</evidence>
<proteinExistence type="predicted"/>
<dbReference type="AlphaFoldDB" id="A0A392PKM4"/>
<evidence type="ECO:0000256" key="1">
    <source>
        <dbReference type="ARBA" id="ARBA00004229"/>
    </source>
</evidence>